<keyword evidence="2" id="KW-0285">Flavoprotein</keyword>
<keyword evidence="5" id="KW-0503">Monooxygenase</keyword>
<dbReference type="PRINTS" id="PR00420">
    <property type="entry name" value="RNGMNOXGNASE"/>
</dbReference>
<dbReference type="GO" id="GO:0004497">
    <property type="term" value="F:monooxygenase activity"/>
    <property type="evidence" value="ECO:0007669"/>
    <property type="project" value="UniProtKB-KW"/>
</dbReference>
<dbReference type="PANTHER" id="PTHR13789">
    <property type="entry name" value="MONOOXYGENASE"/>
    <property type="match status" value="1"/>
</dbReference>
<evidence type="ECO:0000256" key="2">
    <source>
        <dbReference type="ARBA" id="ARBA00022630"/>
    </source>
</evidence>
<dbReference type="EMBL" id="KE145356">
    <property type="protein sequence ID" value="EPE34287.1"/>
    <property type="molecule type" value="Genomic_DNA"/>
</dbReference>
<accession>S3D730</accession>
<dbReference type="AlphaFoldDB" id="S3D730"/>
<dbReference type="Pfam" id="PF01494">
    <property type="entry name" value="FAD_binding_3"/>
    <property type="match status" value="1"/>
</dbReference>
<dbReference type="InterPro" id="IPR050493">
    <property type="entry name" value="FAD-dep_Monooxygenase_BioMet"/>
</dbReference>
<proteinExistence type="inferred from homology"/>
<dbReference type="OrthoDB" id="9993796at2759"/>
<evidence type="ECO:0000256" key="3">
    <source>
        <dbReference type="ARBA" id="ARBA00022827"/>
    </source>
</evidence>
<organism evidence="7 8">
    <name type="scientific">Glarea lozoyensis (strain ATCC 20868 / MF5171)</name>
    <dbReference type="NCBI Taxonomy" id="1116229"/>
    <lineage>
        <taxon>Eukaryota</taxon>
        <taxon>Fungi</taxon>
        <taxon>Dikarya</taxon>
        <taxon>Ascomycota</taxon>
        <taxon>Pezizomycotina</taxon>
        <taxon>Leotiomycetes</taxon>
        <taxon>Helotiales</taxon>
        <taxon>Helotiaceae</taxon>
        <taxon>Glarea</taxon>
    </lineage>
</organism>
<dbReference type="GO" id="GO:0071949">
    <property type="term" value="F:FAD binding"/>
    <property type="evidence" value="ECO:0007669"/>
    <property type="project" value="InterPro"/>
</dbReference>
<gene>
    <name evidence="7" type="ORF">GLAREA_09981</name>
</gene>
<comment type="similarity">
    <text evidence="1">Belongs to the paxM FAD-dependent monooxygenase family.</text>
</comment>
<keyword evidence="3" id="KW-0274">FAD</keyword>
<feature type="domain" description="FAD-binding" evidence="6">
    <location>
        <begin position="2"/>
        <end position="361"/>
    </location>
</feature>
<dbReference type="KEGG" id="glz:GLAREA_09981"/>
<dbReference type="Proteomes" id="UP000016922">
    <property type="component" value="Unassembled WGS sequence"/>
</dbReference>
<dbReference type="GeneID" id="19469028"/>
<name>S3D730_GLAL2</name>
<dbReference type="SUPFAM" id="SSF54373">
    <property type="entry name" value="FAD-linked reductases, C-terminal domain"/>
    <property type="match status" value="1"/>
</dbReference>
<evidence type="ECO:0000259" key="6">
    <source>
        <dbReference type="Pfam" id="PF01494"/>
    </source>
</evidence>
<dbReference type="InterPro" id="IPR036188">
    <property type="entry name" value="FAD/NAD-bd_sf"/>
</dbReference>
<protein>
    <submittedName>
        <fullName evidence="7">FAD/NAD(P)-binding protein</fullName>
    </submittedName>
</protein>
<evidence type="ECO:0000256" key="4">
    <source>
        <dbReference type="ARBA" id="ARBA00023002"/>
    </source>
</evidence>
<dbReference type="Gene3D" id="3.50.50.60">
    <property type="entry name" value="FAD/NAD(P)-binding domain"/>
    <property type="match status" value="1"/>
</dbReference>
<evidence type="ECO:0000256" key="1">
    <source>
        <dbReference type="ARBA" id="ARBA00007992"/>
    </source>
</evidence>
<sequence length="431" mass="47707">MDVAIAGAGISGLAAAISLRRSGHRVTIYERSSMNNELGAAINIPPNVSRFLVPWGLDPVRSRLVNSQGMWFVSPTTLEEIAAFDHSHNNEKFGSPLYYAHRVDLHESLKRMATEPGFGTPVEIRLKSIVTSYDSGTPSLTLQDGTIITADVILAADGVNSIASQAILGKVNAPEPAKHSNCCYRFLISREQLMSDPETKWFTEGHQSLGCRIYPDHQANRRLVSYTCRDHEVFNFVGICHNNTVFSKEKEDWLAPIDKSEVLAQFSGYSPKLLAIISKATEVKRWPLLYRSPIRTWQKGKMAVAGDAAHPMLPHQGQGGAQGIEDGVAFGLVFQGVTDKSQIRNRLELYEKIRRNRAASVQILSNFGADEEVPHELVEYLDGVALPKNVADIVNITYGHDVIKHATKVLKDYSPEWELGKDFYPAKIAVA</sequence>
<dbReference type="HOGENOM" id="CLU_009665_19_0_1"/>
<evidence type="ECO:0000313" key="7">
    <source>
        <dbReference type="EMBL" id="EPE34287.1"/>
    </source>
</evidence>
<dbReference type="eggNOG" id="KOG2614">
    <property type="taxonomic scope" value="Eukaryota"/>
</dbReference>
<dbReference type="RefSeq" id="XP_008078222.1">
    <property type="nucleotide sequence ID" value="XM_008080031.1"/>
</dbReference>
<dbReference type="SUPFAM" id="SSF51905">
    <property type="entry name" value="FAD/NAD(P)-binding domain"/>
    <property type="match status" value="1"/>
</dbReference>
<dbReference type="InterPro" id="IPR002938">
    <property type="entry name" value="FAD-bd"/>
</dbReference>
<evidence type="ECO:0000313" key="8">
    <source>
        <dbReference type="Proteomes" id="UP000016922"/>
    </source>
</evidence>
<evidence type="ECO:0000256" key="5">
    <source>
        <dbReference type="ARBA" id="ARBA00023033"/>
    </source>
</evidence>
<dbReference type="PANTHER" id="PTHR13789:SF215">
    <property type="entry name" value="FAD-BINDING DOMAIN-CONTAINING PROTEIN-RELATED"/>
    <property type="match status" value="1"/>
</dbReference>
<dbReference type="OMA" id="WYAHRVD"/>
<keyword evidence="4" id="KW-0560">Oxidoreductase</keyword>
<reference evidence="7 8" key="1">
    <citation type="journal article" date="2013" name="BMC Genomics">
        <title>Genomics-driven discovery of the pneumocandin biosynthetic gene cluster in the fungus Glarea lozoyensis.</title>
        <authorList>
            <person name="Chen L."/>
            <person name="Yue Q."/>
            <person name="Zhang X."/>
            <person name="Xiang M."/>
            <person name="Wang C."/>
            <person name="Li S."/>
            <person name="Che Y."/>
            <person name="Ortiz-Lopez F.J."/>
            <person name="Bills G.F."/>
            <person name="Liu X."/>
            <person name="An Z."/>
        </authorList>
    </citation>
    <scope>NUCLEOTIDE SEQUENCE [LARGE SCALE GENOMIC DNA]</scope>
    <source>
        <strain evidence="8">ATCC 20868 / MF5171</strain>
    </source>
</reference>
<keyword evidence="8" id="KW-1185">Reference proteome</keyword>